<organism evidence="2 3">
    <name type="scientific">Pseudochrobactrum saccharolyticum</name>
    <dbReference type="NCBI Taxonomy" id="354352"/>
    <lineage>
        <taxon>Bacteria</taxon>
        <taxon>Pseudomonadati</taxon>
        <taxon>Pseudomonadota</taxon>
        <taxon>Alphaproteobacteria</taxon>
        <taxon>Hyphomicrobiales</taxon>
        <taxon>Brucellaceae</taxon>
        <taxon>Pseudochrobactrum</taxon>
    </lineage>
</organism>
<evidence type="ECO:0000313" key="3">
    <source>
        <dbReference type="Proteomes" id="UP000531231"/>
    </source>
</evidence>
<dbReference type="Proteomes" id="UP000531231">
    <property type="component" value="Unassembled WGS sequence"/>
</dbReference>
<evidence type="ECO:0000313" key="2">
    <source>
        <dbReference type="EMBL" id="MBB5089830.1"/>
    </source>
</evidence>
<dbReference type="Gene3D" id="3.60.21.10">
    <property type="match status" value="1"/>
</dbReference>
<evidence type="ECO:0000259" key="1">
    <source>
        <dbReference type="Pfam" id="PF00149"/>
    </source>
</evidence>
<feature type="domain" description="Calcineurin-like phosphoesterase" evidence="1">
    <location>
        <begin position="36"/>
        <end position="153"/>
    </location>
</feature>
<dbReference type="GO" id="GO:0016787">
    <property type="term" value="F:hydrolase activity"/>
    <property type="evidence" value="ECO:0007669"/>
    <property type="project" value="InterPro"/>
</dbReference>
<accession>A0A7W8AIE2</accession>
<protein>
    <recommendedName>
        <fullName evidence="1">Calcineurin-like phosphoesterase domain-containing protein</fullName>
    </recommendedName>
</protein>
<dbReference type="Pfam" id="PF00149">
    <property type="entry name" value="Metallophos"/>
    <property type="match status" value="1"/>
</dbReference>
<keyword evidence="3" id="KW-1185">Reference proteome</keyword>
<gene>
    <name evidence="2" type="ORF">HNQ68_000342</name>
</gene>
<dbReference type="NCBIfam" id="TIGR04123">
    <property type="entry name" value="P_estr_lig_assc"/>
    <property type="match status" value="1"/>
</dbReference>
<comment type="caution">
    <text evidence="2">The sequence shown here is derived from an EMBL/GenBank/DDBJ whole genome shotgun (WGS) entry which is preliminary data.</text>
</comment>
<dbReference type="EMBL" id="JACHIL010000001">
    <property type="protein sequence ID" value="MBB5089830.1"/>
    <property type="molecule type" value="Genomic_DNA"/>
</dbReference>
<dbReference type="PIRSF" id="PIRSF000887">
    <property type="entry name" value="Pesterase_MJ0037"/>
    <property type="match status" value="1"/>
</dbReference>
<dbReference type="PANTHER" id="PTHR39323">
    <property type="entry name" value="BLR1149 PROTEIN"/>
    <property type="match status" value="1"/>
</dbReference>
<name>A0A7W8AIE2_9HYPH</name>
<reference evidence="2 3" key="1">
    <citation type="submission" date="2020-08" db="EMBL/GenBank/DDBJ databases">
        <title>Genomic Encyclopedia of Type Strains, Phase IV (KMG-IV): sequencing the most valuable type-strain genomes for metagenomic binning, comparative biology and taxonomic classification.</title>
        <authorList>
            <person name="Goeker M."/>
        </authorList>
    </citation>
    <scope>NUCLEOTIDE SEQUENCE [LARGE SCALE GENOMIC DNA]</scope>
    <source>
        <strain evidence="2 3">DSM 25620</strain>
    </source>
</reference>
<proteinExistence type="predicted"/>
<sequence>MTSVIKQAHQGGADILINDTLCHLDPRGVLYLPSYRTLVVSDLHLEKGSFFAKRGMMLPPYDTLATLALLKTIIDDYQPSCVISLGDSFHDCQGASRLADEASSLLRQMMKSRQWLWIEGNHDPVHPAGLEGESMAQFRLGGLIFRHEPLAGDNAGEVAGHLHPAAKIIRQGRSVRRSCFVNNGHRLIMPAFGTYTGSLNVLDKAFRGLFDVSGFDVHLRSETRIFTVHPRFLRPD</sequence>
<dbReference type="SUPFAM" id="SSF56300">
    <property type="entry name" value="Metallo-dependent phosphatases"/>
    <property type="match status" value="1"/>
</dbReference>
<dbReference type="InterPro" id="IPR024173">
    <property type="entry name" value="Pesterase_MJ0037-like"/>
</dbReference>
<dbReference type="InterPro" id="IPR029052">
    <property type="entry name" value="Metallo-depent_PP-like"/>
</dbReference>
<dbReference type="RefSeq" id="WP_151158474.1">
    <property type="nucleotide sequence ID" value="NZ_JACHIL010000001.1"/>
</dbReference>
<dbReference type="PANTHER" id="PTHR39323:SF1">
    <property type="entry name" value="BLR1149 PROTEIN"/>
    <property type="match status" value="1"/>
</dbReference>
<dbReference type="InterPro" id="IPR004843">
    <property type="entry name" value="Calcineurin-like_PHP"/>
</dbReference>
<dbReference type="AlphaFoldDB" id="A0A7W8AIE2"/>
<dbReference type="InterPro" id="IPR026336">
    <property type="entry name" value="PdeM-like"/>
</dbReference>